<sequence>MFGRSLPRTASKLGLKLRQLLLGHPCLEHASEQRRTRVEDLSRGFGFCVLPDPGGDDRCRLRVIRIPRIEFTSKEAITNNAFGGVGDLFQCRFQHEMFHGCGFSLAEALHLLAIKFANRFKQFGVEGTQQVYGTRKK</sequence>
<organism evidence="1">
    <name type="scientific">Culex pipiens</name>
    <name type="common">House mosquito</name>
    <dbReference type="NCBI Taxonomy" id="7175"/>
    <lineage>
        <taxon>Eukaryota</taxon>
        <taxon>Metazoa</taxon>
        <taxon>Ecdysozoa</taxon>
        <taxon>Arthropoda</taxon>
        <taxon>Hexapoda</taxon>
        <taxon>Insecta</taxon>
        <taxon>Pterygota</taxon>
        <taxon>Neoptera</taxon>
        <taxon>Endopterygota</taxon>
        <taxon>Diptera</taxon>
        <taxon>Nematocera</taxon>
        <taxon>Culicoidea</taxon>
        <taxon>Culicidae</taxon>
        <taxon>Culicinae</taxon>
        <taxon>Culicini</taxon>
        <taxon>Culex</taxon>
        <taxon>Culex</taxon>
    </lineage>
</organism>
<proteinExistence type="predicted"/>
<dbReference type="EMBL" id="HBUE01095823">
    <property type="protein sequence ID" value="CAG6483301.1"/>
    <property type="molecule type" value="Transcribed_RNA"/>
</dbReference>
<dbReference type="AlphaFoldDB" id="A0A8D8BXB0"/>
<name>A0A8D8BXB0_CULPI</name>
<protein>
    <submittedName>
        <fullName evidence="1">(northern house mosquito) hypothetical protein</fullName>
    </submittedName>
</protein>
<accession>A0A8D8BXB0</accession>
<evidence type="ECO:0000313" key="1">
    <source>
        <dbReference type="EMBL" id="CAG6483301.1"/>
    </source>
</evidence>
<reference evidence="1" key="1">
    <citation type="submission" date="2021-05" db="EMBL/GenBank/DDBJ databases">
        <authorList>
            <person name="Alioto T."/>
            <person name="Alioto T."/>
            <person name="Gomez Garrido J."/>
        </authorList>
    </citation>
    <scope>NUCLEOTIDE SEQUENCE</scope>
</reference>